<evidence type="ECO:0000313" key="1">
    <source>
        <dbReference type="EMBL" id="KUN17630.1"/>
    </source>
</evidence>
<keyword evidence="2" id="KW-1185">Reference proteome</keyword>
<proteinExistence type="predicted"/>
<gene>
    <name evidence="1" type="ORF">AQJ11_37865</name>
</gene>
<name>A0A101PTZ3_STRCK</name>
<organism evidence="1 2">
    <name type="scientific">Streptomyces corchorusii</name>
    <name type="common">Streptomyces chibaensis</name>
    <dbReference type="NCBI Taxonomy" id="1903"/>
    <lineage>
        <taxon>Bacteria</taxon>
        <taxon>Bacillati</taxon>
        <taxon>Actinomycetota</taxon>
        <taxon>Actinomycetes</taxon>
        <taxon>Kitasatosporales</taxon>
        <taxon>Streptomycetaceae</taxon>
        <taxon>Streptomyces</taxon>
    </lineage>
</organism>
<dbReference type="Proteomes" id="UP000053398">
    <property type="component" value="Unassembled WGS sequence"/>
</dbReference>
<comment type="caution">
    <text evidence="1">The sequence shown here is derived from an EMBL/GenBank/DDBJ whole genome shotgun (WGS) entry which is preliminary data.</text>
</comment>
<dbReference type="EMBL" id="LMWP01000048">
    <property type="protein sequence ID" value="KUN17630.1"/>
    <property type="molecule type" value="Genomic_DNA"/>
</dbReference>
<evidence type="ECO:0000313" key="2">
    <source>
        <dbReference type="Proteomes" id="UP000053398"/>
    </source>
</evidence>
<dbReference type="AlphaFoldDB" id="A0A101PTZ3"/>
<protein>
    <submittedName>
        <fullName evidence="1">Uncharacterized protein</fullName>
    </submittedName>
</protein>
<accession>A0A101PTZ3</accession>
<sequence>MSATNVSLRELRLVVGRLLYVAGLPKGCVYPVRDALVDAQSLGLDALGALERTFAQLPGELGRVAINGAGDHTVIDGAGQPSYLVAPAVLDVLVARGHSGSAVVEVAHVVEPELLGGLAAAAYLYGLDVTVVACGPAMASTIVRRPVHPGGAGGSRATRC</sequence>
<reference evidence="1 2" key="1">
    <citation type="submission" date="2015-10" db="EMBL/GenBank/DDBJ databases">
        <title>Draft genome sequence of Streptomyces corchorusii DSM 40340, type strain for the species Streptomyces corchorusii.</title>
        <authorList>
            <person name="Ruckert C."/>
            <person name="Winkler A."/>
            <person name="Kalinowski J."/>
            <person name="Kampfer P."/>
            <person name="Glaeser S."/>
        </authorList>
    </citation>
    <scope>NUCLEOTIDE SEQUENCE [LARGE SCALE GENOMIC DNA]</scope>
    <source>
        <strain evidence="1 2">DSM 40340</strain>
    </source>
</reference>
<dbReference type="RefSeq" id="WP_059266331.1">
    <property type="nucleotide sequence ID" value="NZ_KQ948370.1"/>
</dbReference>